<dbReference type="InterPro" id="IPR013320">
    <property type="entry name" value="ConA-like_dom_sf"/>
</dbReference>
<reference evidence="14" key="1">
    <citation type="submission" date="2025-08" db="UniProtKB">
        <authorList>
            <consortium name="RefSeq"/>
        </authorList>
    </citation>
    <scope>IDENTIFICATION</scope>
</reference>
<dbReference type="InterPro" id="IPR027789">
    <property type="entry name" value="Syndecan/Neurexin_dom"/>
</dbReference>
<keyword evidence="7 10" id="KW-0472">Membrane</keyword>
<dbReference type="SUPFAM" id="SSF49899">
    <property type="entry name" value="Concanavalin A-like lectins/glucanases"/>
    <property type="match status" value="1"/>
</dbReference>
<dbReference type="SMART" id="SM00282">
    <property type="entry name" value="LamG"/>
    <property type="match status" value="1"/>
</dbReference>
<evidence type="ECO:0000256" key="11">
    <source>
        <dbReference type="SAM" id="SignalP"/>
    </source>
</evidence>
<evidence type="ECO:0000256" key="8">
    <source>
        <dbReference type="PROSITE-ProRule" id="PRU00122"/>
    </source>
</evidence>
<feature type="transmembrane region" description="Helical" evidence="10">
    <location>
        <begin position="387"/>
        <end position="407"/>
    </location>
</feature>
<evidence type="ECO:0000256" key="1">
    <source>
        <dbReference type="ARBA" id="ARBA00004479"/>
    </source>
</evidence>
<feature type="domain" description="Laminin G" evidence="12">
    <location>
        <begin position="82"/>
        <end position="284"/>
    </location>
</feature>
<proteinExistence type="inferred from homology"/>
<evidence type="ECO:0000256" key="10">
    <source>
        <dbReference type="SAM" id="Phobius"/>
    </source>
</evidence>
<feature type="region of interest" description="Disordered" evidence="9">
    <location>
        <begin position="430"/>
        <end position="461"/>
    </location>
</feature>
<dbReference type="FunFam" id="2.60.120.200:FF:000003">
    <property type="entry name" value="neurexin-1 isoform X1"/>
    <property type="match status" value="1"/>
</dbReference>
<evidence type="ECO:0000256" key="4">
    <source>
        <dbReference type="ARBA" id="ARBA00022729"/>
    </source>
</evidence>
<dbReference type="Pfam" id="PF02210">
    <property type="entry name" value="Laminin_G_2"/>
    <property type="match status" value="1"/>
</dbReference>
<feature type="signal peptide" evidence="11">
    <location>
        <begin position="1"/>
        <end position="43"/>
    </location>
</feature>
<dbReference type="GO" id="GO:0007155">
    <property type="term" value="P:cell adhesion"/>
    <property type="evidence" value="ECO:0007669"/>
    <property type="project" value="UniProtKB-KW"/>
</dbReference>
<evidence type="ECO:0000259" key="12">
    <source>
        <dbReference type="PROSITE" id="PS50025"/>
    </source>
</evidence>
<keyword evidence="3 10" id="KW-0812">Transmembrane</keyword>
<evidence type="ECO:0000256" key="2">
    <source>
        <dbReference type="ARBA" id="ARBA00010241"/>
    </source>
</evidence>
<keyword evidence="4 11" id="KW-0732">Signal</keyword>
<dbReference type="PROSITE" id="PS50025">
    <property type="entry name" value="LAM_G_DOMAIN"/>
    <property type="match status" value="1"/>
</dbReference>
<evidence type="ECO:0000256" key="5">
    <source>
        <dbReference type="ARBA" id="ARBA00022889"/>
    </source>
</evidence>
<gene>
    <name evidence="14" type="primary">LOC117542190</name>
</gene>
<feature type="compositionally biased region" description="Low complexity" evidence="9">
    <location>
        <begin position="290"/>
        <end position="321"/>
    </location>
</feature>
<keyword evidence="13" id="KW-1185">Reference proteome</keyword>
<dbReference type="Gene3D" id="2.60.120.200">
    <property type="match status" value="1"/>
</dbReference>
<dbReference type="RefSeq" id="XP_034065601.1">
    <property type="nucleotide sequence ID" value="XM_034209710.1"/>
</dbReference>
<evidence type="ECO:0000313" key="14">
    <source>
        <dbReference type="RefSeq" id="XP_034065601.1"/>
    </source>
</evidence>
<dbReference type="PANTHER" id="PTHR15036:SF51">
    <property type="entry name" value="NEUREXIN-1"/>
    <property type="match status" value="1"/>
</dbReference>
<feature type="region of interest" description="Disordered" evidence="9">
    <location>
        <begin position="288"/>
        <end position="375"/>
    </location>
</feature>
<organism evidence="13 14">
    <name type="scientific">Gymnodraco acuticeps</name>
    <name type="common">Antarctic dragonfish</name>
    <dbReference type="NCBI Taxonomy" id="8218"/>
    <lineage>
        <taxon>Eukaryota</taxon>
        <taxon>Metazoa</taxon>
        <taxon>Chordata</taxon>
        <taxon>Craniata</taxon>
        <taxon>Vertebrata</taxon>
        <taxon>Euteleostomi</taxon>
        <taxon>Actinopterygii</taxon>
        <taxon>Neopterygii</taxon>
        <taxon>Teleostei</taxon>
        <taxon>Neoteleostei</taxon>
        <taxon>Acanthomorphata</taxon>
        <taxon>Eupercaria</taxon>
        <taxon>Perciformes</taxon>
        <taxon>Notothenioidei</taxon>
        <taxon>Bathydraconidae</taxon>
        <taxon>Gymnodraco</taxon>
    </lineage>
</organism>
<dbReference type="SMART" id="SM00294">
    <property type="entry name" value="4.1m"/>
    <property type="match status" value="1"/>
</dbReference>
<dbReference type="GeneID" id="117542190"/>
<comment type="similarity">
    <text evidence="2">Belongs to the neurexin family.</text>
</comment>
<dbReference type="AlphaFoldDB" id="A0A6P8TN70"/>
<evidence type="ECO:0000256" key="7">
    <source>
        <dbReference type="ARBA" id="ARBA00023136"/>
    </source>
</evidence>
<evidence type="ECO:0000256" key="3">
    <source>
        <dbReference type="ARBA" id="ARBA00022692"/>
    </source>
</evidence>
<evidence type="ECO:0000313" key="13">
    <source>
        <dbReference type="Proteomes" id="UP000515161"/>
    </source>
</evidence>
<keyword evidence="6 10" id="KW-1133">Transmembrane helix</keyword>
<dbReference type="Proteomes" id="UP000515161">
    <property type="component" value="Unplaced"/>
</dbReference>
<feature type="chain" id="PRO_5028311754" evidence="11">
    <location>
        <begin position="44"/>
        <end position="461"/>
    </location>
</feature>
<dbReference type="PANTHER" id="PTHR15036">
    <property type="entry name" value="PIKACHURIN-LIKE PROTEIN"/>
    <property type="match status" value="1"/>
</dbReference>
<sequence>MFGGWRTQFSPLRPVAEPPNRSPASLSHLALWITALALGFVAGSDPGAVHHIHLSHGNKRHHTVPIAIHRSPASLRAGTSGTTYIFGRDGGLITYTWPPNDRPSTRADRLAIGFSTQLKDAVLVRVDSSSGLGDFLKLHIDKGNIAVVFNVGTDDINIEETSKFVNDGKYHIVKFTRSGGNATLQVDDLPVIERYPTGNNDNERLAIARQRIPYRLGRVVDEWLLDKGRQLTIFNSQTTIQIGGWERDRSGSFQGQLSGLYYNGLKVFNMAAEGDPNIKIQGTARLVGDSPSSITPQSSTTANRSETSTSIMEITTTTASSRRVKQTTPREPQQTTDDLLVASAECPSDDEDIDPCEPSSANPTGPGLKGYPGTQEVFRESSSTTGMVVGIVAAAALCILILLYAMYKYRNRDEGSYHVDESRNYISNSAQSNGTVVKEKPVNTAKTSNKSKKNKDKEYYV</sequence>
<comment type="subcellular location">
    <subcellularLocation>
        <location evidence="1">Membrane</location>
        <topology evidence="1">Single-pass type I membrane protein</topology>
    </subcellularLocation>
</comment>
<dbReference type="InterPro" id="IPR001791">
    <property type="entry name" value="Laminin_G"/>
</dbReference>
<dbReference type="Pfam" id="PF01034">
    <property type="entry name" value="Syndecan"/>
    <property type="match status" value="1"/>
</dbReference>
<evidence type="ECO:0000256" key="6">
    <source>
        <dbReference type="ARBA" id="ARBA00022989"/>
    </source>
</evidence>
<dbReference type="GO" id="GO:0016020">
    <property type="term" value="C:membrane"/>
    <property type="evidence" value="ECO:0007669"/>
    <property type="project" value="UniProtKB-SubCell"/>
</dbReference>
<dbReference type="InterPro" id="IPR050372">
    <property type="entry name" value="Neurexin-related_CASP"/>
</dbReference>
<dbReference type="CDD" id="cd00110">
    <property type="entry name" value="LamG"/>
    <property type="match status" value="1"/>
</dbReference>
<feature type="compositionally biased region" description="Polar residues" evidence="9">
    <location>
        <begin position="326"/>
        <end position="337"/>
    </location>
</feature>
<keyword evidence="5" id="KW-0130">Cell adhesion</keyword>
<evidence type="ECO:0000256" key="9">
    <source>
        <dbReference type="SAM" id="MobiDB-lite"/>
    </source>
</evidence>
<accession>A0A6P8TN70</accession>
<protein>
    <submittedName>
        <fullName evidence="14">Neurexin-1a-beta isoform X28</fullName>
    </submittedName>
</protein>
<dbReference type="InterPro" id="IPR003585">
    <property type="entry name" value="Neurexin-like"/>
</dbReference>
<comment type="caution">
    <text evidence="8">Lacks conserved residue(s) required for the propagation of feature annotation.</text>
</comment>
<name>A0A6P8TN70_GYMAC</name>